<name>A0ABU7XJU7_9HYPH</name>
<keyword evidence="2" id="KW-1185">Reference proteome</keyword>
<protein>
    <submittedName>
        <fullName evidence="1">Uncharacterized protein</fullName>
    </submittedName>
</protein>
<reference evidence="1 2" key="1">
    <citation type="submission" date="2024-02" db="EMBL/GenBank/DDBJ databases">
        <authorList>
            <person name="Grouzdev D."/>
        </authorList>
    </citation>
    <scope>NUCLEOTIDE SEQUENCE [LARGE SCALE GENOMIC DNA]</scope>
    <source>
        <strain evidence="1 2">9N</strain>
    </source>
</reference>
<organism evidence="1 2">
    <name type="scientific">Methylocystis borbori</name>
    <dbReference type="NCBI Taxonomy" id="3118750"/>
    <lineage>
        <taxon>Bacteria</taxon>
        <taxon>Pseudomonadati</taxon>
        <taxon>Pseudomonadota</taxon>
        <taxon>Alphaproteobacteria</taxon>
        <taxon>Hyphomicrobiales</taxon>
        <taxon>Methylocystaceae</taxon>
        <taxon>Methylocystis</taxon>
    </lineage>
</organism>
<comment type="caution">
    <text evidence="1">The sequence shown here is derived from an EMBL/GenBank/DDBJ whole genome shotgun (WGS) entry which is preliminary data.</text>
</comment>
<dbReference type="Proteomes" id="UP001350748">
    <property type="component" value="Unassembled WGS sequence"/>
</dbReference>
<proteinExistence type="predicted"/>
<evidence type="ECO:0000313" key="1">
    <source>
        <dbReference type="EMBL" id="MEF3367663.1"/>
    </source>
</evidence>
<gene>
    <name evidence="1" type="ORF">V3H18_14075</name>
</gene>
<dbReference type="RefSeq" id="WP_332082706.1">
    <property type="nucleotide sequence ID" value="NZ_JAZHYN010000052.1"/>
</dbReference>
<evidence type="ECO:0000313" key="2">
    <source>
        <dbReference type="Proteomes" id="UP001350748"/>
    </source>
</evidence>
<sequence length="42" mass="4223">MGPVITTGIFGVVAIALAAEALNIAMAFSELSHVAAYNAGLF</sequence>
<accession>A0ABU7XJU7</accession>
<dbReference type="EMBL" id="JAZHYN010000052">
    <property type="protein sequence ID" value="MEF3367663.1"/>
    <property type="molecule type" value="Genomic_DNA"/>
</dbReference>